<comment type="caution">
    <text evidence="9">The sequence shown here is derived from an EMBL/GenBank/DDBJ whole genome shotgun (WGS) entry which is preliminary data.</text>
</comment>
<protein>
    <submittedName>
        <fullName evidence="9">EscC/YscC/HrcC family type III secretion system outer membrane ring protein</fullName>
    </submittedName>
</protein>
<reference evidence="9 11" key="1">
    <citation type="submission" date="2017-06" db="EMBL/GenBank/DDBJ databases">
        <title>Genome sequencing and assembly of Stenotrophomonas maltophilia DF07.</title>
        <authorList>
            <person name="Iyer R."/>
        </authorList>
    </citation>
    <scope>NUCLEOTIDE SEQUENCE [LARGE SCALE GENOMIC DNA]</scope>
    <source>
        <strain evidence="9 11">DF07</strain>
        <plasmid evidence="9">unnamed1</plasmid>
    </source>
</reference>
<dbReference type="Pfam" id="PF21304">
    <property type="entry name" value="T3S_SPI-1_N0"/>
    <property type="match status" value="1"/>
</dbReference>
<dbReference type="RefSeq" id="WP_095377851.1">
    <property type="nucleotide sequence ID" value="NZ_NJGC01000009.1"/>
</dbReference>
<evidence type="ECO:0000256" key="1">
    <source>
        <dbReference type="ARBA" id="ARBA00004442"/>
    </source>
</evidence>
<dbReference type="Proteomes" id="UP000216433">
    <property type="component" value="Unassembled WGS sequence"/>
</dbReference>
<dbReference type="EMBL" id="NJGC01000009">
    <property type="protein sequence ID" value="PAM71813.1"/>
    <property type="molecule type" value="Genomic_DNA"/>
</dbReference>
<feature type="domain" description="NolW-like" evidence="7">
    <location>
        <begin position="219"/>
        <end position="316"/>
    </location>
</feature>
<evidence type="ECO:0000259" key="7">
    <source>
        <dbReference type="Pfam" id="PF03958"/>
    </source>
</evidence>
<organism evidence="9 11">
    <name type="scientific">Stenotrophomonas maltophilia</name>
    <name type="common">Pseudomonas maltophilia</name>
    <name type="synonym">Xanthomonas maltophilia</name>
    <dbReference type="NCBI Taxonomy" id="40324"/>
    <lineage>
        <taxon>Bacteria</taxon>
        <taxon>Pseudomonadati</taxon>
        <taxon>Pseudomonadota</taxon>
        <taxon>Gammaproteobacteria</taxon>
        <taxon>Lysobacterales</taxon>
        <taxon>Lysobacteraceae</taxon>
        <taxon>Stenotrophomonas</taxon>
        <taxon>Stenotrophomonas maltophilia group</taxon>
    </lineage>
</organism>
<evidence type="ECO:0000256" key="5">
    <source>
        <dbReference type="SAM" id="SignalP"/>
    </source>
</evidence>
<dbReference type="GO" id="GO:0009279">
    <property type="term" value="C:cell outer membrane"/>
    <property type="evidence" value="ECO:0007669"/>
    <property type="project" value="UniProtKB-SubCell"/>
</dbReference>
<dbReference type="PANTHER" id="PTHR30332">
    <property type="entry name" value="PROBABLE GENERAL SECRETION PATHWAY PROTEIN D"/>
    <property type="match status" value="1"/>
</dbReference>
<evidence type="ECO:0000259" key="6">
    <source>
        <dbReference type="Pfam" id="PF00263"/>
    </source>
</evidence>
<gene>
    <name evidence="10" type="ORF">CEK00_09480</name>
    <name evidence="9" type="ORF">CEK00_21800</name>
</gene>
<dbReference type="Pfam" id="PF00263">
    <property type="entry name" value="Secretin"/>
    <property type="match status" value="1"/>
</dbReference>
<dbReference type="Pfam" id="PF03958">
    <property type="entry name" value="Secretin_N"/>
    <property type="match status" value="1"/>
</dbReference>
<dbReference type="GO" id="GO:0015627">
    <property type="term" value="C:type II protein secretion system complex"/>
    <property type="evidence" value="ECO:0007669"/>
    <property type="project" value="TreeGrafter"/>
</dbReference>
<name>A0A270MXM9_STEMA</name>
<evidence type="ECO:0000313" key="10">
    <source>
        <dbReference type="EMBL" id="PAM71813.1"/>
    </source>
</evidence>
<dbReference type="Gene3D" id="3.30.1370.120">
    <property type="match status" value="2"/>
</dbReference>
<dbReference type="InterPro" id="IPR005644">
    <property type="entry name" value="NolW-like"/>
</dbReference>
<evidence type="ECO:0000259" key="8">
    <source>
        <dbReference type="Pfam" id="PF21304"/>
    </source>
</evidence>
<comment type="subcellular location">
    <subcellularLocation>
        <location evidence="1 4">Cell outer membrane</location>
    </subcellularLocation>
</comment>
<dbReference type="InterPro" id="IPR049034">
    <property type="entry name" value="T3S_SPI-1_N0"/>
</dbReference>
<dbReference type="PRINTS" id="PR01337">
    <property type="entry name" value="TYPE3OMGPROT"/>
</dbReference>
<dbReference type="InterPro" id="IPR050810">
    <property type="entry name" value="Bact_Secretion_Sys_Channel"/>
</dbReference>
<keyword evidence="2 5" id="KW-0732">Signal</keyword>
<keyword evidence="4" id="KW-0813">Transport</keyword>
<proteinExistence type="inferred from homology"/>
<evidence type="ECO:0000256" key="4">
    <source>
        <dbReference type="RuleBase" id="RU004004"/>
    </source>
</evidence>
<dbReference type="Gene3D" id="3.55.50.30">
    <property type="match status" value="1"/>
</dbReference>
<sequence length="564" mass="60819">MKMFRTPARGVVLALALLAPAVGLQAQEVPLEGSTIQNPQDLPHAQGFVSRNESVEQLAASLANGMRQSAIVSAKAKRRRVSGSFDLTNPRKVLDQVADEIGLVWYSDGRFLYMYEAAEATSAVGNLRYATVSSLVDFLEKTRLADRRYAVRAGTEGTFYVSGPPVYVEIVMKAARYLDALYEGSDQQAIHVEVLKLQHSFVNGRRYVQRDRELELPGVADALRAVFGSRGPQGVQVISSLAAAAGGEESAGGALAAAAPDVATTINAGARSSEASPGPALVVAYVETNSLLIRGTREQIRQIKALVGEIDLPRAQIELAVWIIDIKKTQLEQLGVRWSGSVGIAGRLGVEFNQGGLSTLDGQRFLASIKALAENGDAWITSRPALLTQENTQARFDSSQSFYASLVGERSSALEQVTYGTAINVLPRISRDDEVEMQLQIEDGSASGSDSYVDGLPTVARTQIDTVARVPHGLSLLVGGYTRSSSEFYRQGVPGLKRLPYVGGLFRGREKRDDSVARLYLVQPRVLAAQDAGQGDRMRRDMGMDLDSRIEHAAEALRNGGAQP</sequence>
<dbReference type="InterPro" id="IPR003522">
    <property type="entry name" value="T3SS_OM_pore_YscC"/>
</dbReference>
<dbReference type="InterPro" id="IPR038591">
    <property type="entry name" value="NolW-like_sf"/>
</dbReference>
<accession>A0A270MXM9</accession>
<dbReference type="NCBIfam" id="TIGR02516">
    <property type="entry name" value="type_III_yscC"/>
    <property type="match status" value="1"/>
</dbReference>
<evidence type="ECO:0000313" key="11">
    <source>
        <dbReference type="Proteomes" id="UP000216433"/>
    </source>
</evidence>
<dbReference type="EMBL" id="NJGC01000149">
    <property type="protein sequence ID" value="PAM64656.1"/>
    <property type="molecule type" value="Genomic_DNA"/>
</dbReference>
<keyword evidence="9" id="KW-0614">Plasmid</keyword>
<feature type="signal peptide" evidence="5">
    <location>
        <begin position="1"/>
        <end position="26"/>
    </location>
</feature>
<feature type="domain" description="SPI-1 type 3 secretion system secretin N0" evidence="8">
    <location>
        <begin position="48"/>
        <end position="116"/>
    </location>
</feature>
<evidence type="ECO:0000256" key="2">
    <source>
        <dbReference type="ARBA" id="ARBA00022729"/>
    </source>
</evidence>
<dbReference type="PANTHER" id="PTHR30332:SF5">
    <property type="entry name" value="SPI-1 TYPE 3 SECRETION SYSTEM SECRETIN"/>
    <property type="match status" value="1"/>
</dbReference>
<comment type="similarity">
    <text evidence="3">Belongs to the bacterial secretin family.</text>
</comment>
<feature type="domain" description="Type II/III secretion system secretin-like" evidence="6">
    <location>
        <begin position="371"/>
        <end position="527"/>
    </location>
</feature>
<feature type="chain" id="PRO_5011916384" evidence="5">
    <location>
        <begin position="27"/>
        <end position="564"/>
    </location>
</feature>
<dbReference type="AlphaFoldDB" id="A0A270MXM9"/>
<dbReference type="InterPro" id="IPR004846">
    <property type="entry name" value="T2SS/T3SS_dom"/>
</dbReference>
<evidence type="ECO:0000256" key="3">
    <source>
        <dbReference type="RuleBase" id="RU004003"/>
    </source>
</evidence>
<geneLocation type="plasmid" evidence="9">
    <name>unnamed1</name>
</geneLocation>
<evidence type="ECO:0000313" key="9">
    <source>
        <dbReference type="EMBL" id="PAM64656.1"/>
    </source>
</evidence>
<dbReference type="GO" id="GO:0009306">
    <property type="term" value="P:protein secretion"/>
    <property type="evidence" value="ECO:0007669"/>
    <property type="project" value="InterPro"/>
</dbReference>